<dbReference type="InterPro" id="IPR027417">
    <property type="entry name" value="P-loop_NTPase"/>
</dbReference>
<protein>
    <submittedName>
        <fullName evidence="3">Uncharacterized protein</fullName>
    </submittedName>
</protein>
<sequence length="299" mass="33922">MLSGSAIREPEKEPAQHTEDGTQSHIVTLRYDRSGPVARYLRSGHTAKKATMSCPSNTSILDSSRSKIRIRVLGTPIIKRPAPYLASGSSPLGKKSKPNHPADMDDLKAATALTRQSKISHFLSERLDSTKAELREMEKKYKAKDTELAEKNRRLVEVEAENRRLHEEARRHNEAEDKSGRLQKENDVLRASLYQREKAHIKLLETHSKMKEGMEKVMSGLCDDITRRALSASDRKTVHYIETVPRRIQTRCEHMDTGALSANDRKDCTLHRKRPCHVHRDVGSRTLMRAAPRSVKLPP</sequence>
<evidence type="ECO:0000256" key="1">
    <source>
        <dbReference type="SAM" id="Coils"/>
    </source>
</evidence>
<feature type="region of interest" description="Disordered" evidence="2">
    <location>
        <begin position="83"/>
        <end position="103"/>
    </location>
</feature>
<feature type="coiled-coil region" evidence="1">
    <location>
        <begin position="120"/>
        <end position="192"/>
    </location>
</feature>
<name>A0ABR1RG11_9PEZI</name>
<evidence type="ECO:0000313" key="3">
    <source>
        <dbReference type="EMBL" id="KAK8009553.1"/>
    </source>
</evidence>
<gene>
    <name evidence="3" type="ORF">PG991_012104</name>
</gene>
<organism evidence="3 4">
    <name type="scientific">Apiospora marii</name>
    <dbReference type="NCBI Taxonomy" id="335849"/>
    <lineage>
        <taxon>Eukaryota</taxon>
        <taxon>Fungi</taxon>
        <taxon>Dikarya</taxon>
        <taxon>Ascomycota</taxon>
        <taxon>Pezizomycotina</taxon>
        <taxon>Sordariomycetes</taxon>
        <taxon>Xylariomycetidae</taxon>
        <taxon>Amphisphaeriales</taxon>
        <taxon>Apiosporaceae</taxon>
        <taxon>Apiospora</taxon>
    </lineage>
</organism>
<dbReference type="Proteomes" id="UP001396898">
    <property type="component" value="Unassembled WGS sequence"/>
</dbReference>
<feature type="region of interest" description="Disordered" evidence="2">
    <location>
        <begin position="1"/>
        <end position="29"/>
    </location>
</feature>
<proteinExistence type="predicted"/>
<feature type="compositionally biased region" description="Basic and acidic residues" evidence="2">
    <location>
        <begin position="8"/>
        <end position="22"/>
    </location>
</feature>
<reference evidence="3 4" key="1">
    <citation type="submission" date="2023-01" db="EMBL/GenBank/DDBJ databases">
        <title>Analysis of 21 Apiospora genomes using comparative genomics revels a genus with tremendous synthesis potential of carbohydrate active enzymes and secondary metabolites.</title>
        <authorList>
            <person name="Sorensen T."/>
        </authorList>
    </citation>
    <scope>NUCLEOTIDE SEQUENCE [LARGE SCALE GENOMIC DNA]</scope>
    <source>
        <strain evidence="3 4">CBS 20057</strain>
    </source>
</reference>
<dbReference type="EMBL" id="JAQQWI010000016">
    <property type="protein sequence ID" value="KAK8009553.1"/>
    <property type="molecule type" value="Genomic_DNA"/>
</dbReference>
<keyword evidence="4" id="KW-1185">Reference proteome</keyword>
<accession>A0ABR1RG11</accession>
<dbReference type="Gene3D" id="3.40.50.300">
    <property type="entry name" value="P-loop containing nucleotide triphosphate hydrolases"/>
    <property type="match status" value="1"/>
</dbReference>
<evidence type="ECO:0000256" key="2">
    <source>
        <dbReference type="SAM" id="MobiDB-lite"/>
    </source>
</evidence>
<keyword evidence="1" id="KW-0175">Coiled coil</keyword>
<evidence type="ECO:0000313" key="4">
    <source>
        <dbReference type="Proteomes" id="UP001396898"/>
    </source>
</evidence>
<comment type="caution">
    <text evidence="3">The sequence shown here is derived from an EMBL/GenBank/DDBJ whole genome shotgun (WGS) entry which is preliminary data.</text>
</comment>